<feature type="domain" description="DSBA-like thioredoxin" evidence="1">
    <location>
        <begin position="21"/>
        <end position="220"/>
    </location>
</feature>
<keyword evidence="3" id="KW-1185">Reference proteome</keyword>
<dbReference type="SUPFAM" id="SSF52833">
    <property type="entry name" value="Thioredoxin-like"/>
    <property type="match status" value="1"/>
</dbReference>
<evidence type="ECO:0000313" key="2">
    <source>
        <dbReference type="EMBL" id="GAA6198610.1"/>
    </source>
</evidence>
<dbReference type="InterPro" id="IPR001853">
    <property type="entry name" value="DSBA-like_thioredoxin_dom"/>
</dbReference>
<dbReference type="RefSeq" id="WP_348156316.1">
    <property type="nucleotide sequence ID" value="NZ_BAABWU010000025.1"/>
</dbReference>
<dbReference type="Pfam" id="PF01323">
    <property type="entry name" value="DSBA"/>
    <property type="match status" value="1"/>
</dbReference>
<dbReference type="Proteomes" id="UP001441944">
    <property type="component" value="Unassembled WGS sequence"/>
</dbReference>
<evidence type="ECO:0000313" key="3">
    <source>
        <dbReference type="Proteomes" id="UP001441944"/>
    </source>
</evidence>
<protein>
    <submittedName>
        <fullName evidence="2">DsbA family oxidoreductase</fullName>
    </submittedName>
</protein>
<dbReference type="PANTHER" id="PTHR13887:SF41">
    <property type="entry name" value="THIOREDOXIN SUPERFAMILY PROTEIN"/>
    <property type="match status" value="1"/>
</dbReference>
<reference evidence="2 3" key="1">
    <citation type="submission" date="2024-04" db="EMBL/GenBank/DDBJ databases">
        <title>Draft genome sequence of Pseudophaeobacter arcticus NBRC 116598.</title>
        <authorList>
            <person name="Miyakawa T."/>
            <person name="Kusuya Y."/>
            <person name="Miura T."/>
        </authorList>
    </citation>
    <scope>NUCLEOTIDE SEQUENCE [LARGE SCALE GENOMIC DNA]</scope>
    <source>
        <strain evidence="2 3">SU-CL00105</strain>
    </source>
</reference>
<dbReference type="Gene3D" id="3.40.30.10">
    <property type="entry name" value="Glutaredoxin"/>
    <property type="match status" value="1"/>
</dbReference>
<dbReference type="EMBL" id="BAABWU010000025">
    <property type="protein sequence ID" value="GAA6198610.1"/>
    <property type="molecule type" value="Genomic_DNA"/>
</dbReference>
<organism evidence="2 3">
    <name type="scientific">Pseudophaeobacter arcticus</name>
    <dbReference type="NCBI Taxonomy" id="385492"/>
    <lineage>
        <taxon>Bacteria</taxon>
        <taxon>Pseudomonadati</taxon>
        <taxon>Pseudomonadota</taxon>
        <taxon>Alphaproteobacteria</taxon>
        <taxon>Rhodobacterales</taxon>
        <taxon>Paracoccaceae</taxon>
        <taxon>Pseudophaeobacter</taxon>
    </lineage>
</organism>
<accession>A0ABQ0ARZ9</accession>
<evidence type="ECO:0000259" key="1">
    <source>
        <dbReference type="Pfam" id="PF01323"/>
    </source>
</evidence>
<dbReference type="CDD" id="cd03024">
    <property type="entry name" value="DsbA_FrnE"/>
    <property type="match status" value="1"/>
</dbReference>
<dbReference type="PANTHER" id="PTHR13887">
    <property type="entry name" value="GLUTATHIONE S-TRANSFERASE KAPPA"/>
    <property type="match status" value="1"/>
</dbReference>
<name>A0ABQ0ARZ9_9RHOB</name>
<gene>
    <name evidence="2" type="ORF">NBRC116598_40550</name>
</gene>
<comment type="caution">
    <text evidence="2">The sequence shown here is derived from an EMBL/GenBank/DDBJ whole genome shotgun (WGS) entry which is preliminary data.</text>
</comment>
<sequence length="229" mass="25957">MNTQDRPSAPSTAQSPTPLRIDVVSDVMCPWCIIGYRQLATALEATDTDYELHWHPFELNPEMPAEGQNLREHIVEKYGATPEQSEQNRAQMTKLGEDLGFDFRFEPEMRMHNTFDAHQLLHWAETQNRKHALKQALFSAHFTHHRDLSDTSVLADIAAEIGLDRDTALEVLQDQRFAGAVREVQNFWRSQGIQGVPAVIFDQKHLVSGAQGVENFTNILGQLAEIRQG</sequence>
<proteinExistence type="predicted"/>
<dbReference type="InterPro" id="IPR036249">
    <property type="entry name" value="Thioredoxin-like_sf"/>
</dbReference>